<organism evidence="3 4">
    <name type="scientific">Halopseudomonas formosensis</name>
    <dbReference type="NCBI Taxonomy" id="1002526"/>
    <lineage>
        <taxon>Bacteria</taxon>
        <taxon>Pseudomonadati</taxon>
        <taxon>Pseudomonadota</taxon>
        <taxon>Gammaproteobacteria</taxon>
        <taxon>Pseudomonadales</taxon>
        <taxon>Pseudomonadaceae</taxon>
        <taxon>Halopseudomonas</taxon>
    </lineage>
</organism>
<accession>A0ABU5C029</accession>
<gene>
    <name evidence="3" type="ORF">RED13_002846</name>
</gene>
<feature type="domain" description="Glycosyltransferase 2-like" evidence="2">
    <location>
        <begin position="20"/>
        <end position="182"/>
    </location>
</feature>
<dbReference type="CDD" id="cd04179">
    <property type="entry name" value="DPM_DPG-synthase_like"/>
    <property type="match status" value="1"/>
</dbReference>
<comment type="caution">
    <text evidence="3">The sequence shown here is derived from an EMBL/GenBank/DDBJ whole genome shotgun (WGS) entry which is preliminary data.</text>
</comment>
<dbReference type="PANTHER" id="PTHR48090">
    <property type="entry name" value="UNDECAPRENYL-PHOSPHATE 4-DEOXY-4-FORMAMIDO-L-ARABINOSE TRANSFERASE-RELATED"/>
    <property type="match status" value="1"/>
</dbReference>
<protein>
    <submittedName>
        <fullName evidence="3">Glycosyltransferase family 2 protein</fullName>
    </submittedName>
</protein>
<proteinExistence type="predicted"/>
<keyword evidence="1" id="KW-0812">Transmembrane</keyword>
<sequence length="344" mass="38360">MTRTQTDYLTHNQVEKKIAVVIPCYKVKTHILGVIARIGQEVWRIYAVDDCCPESSGDFIAAHCEDPRVRVIRNPVNTGVGGAVMAGYRAAIADGADIIVKIDGDGQMDPALVPDFVSPIIAGEADYTKGNRFFDLEHVKAMPRVRLFGNAVLSLMTKLSSGYWDLFDPTNGYTAIHADVARHLPFEKISHRYFFETDMLFRLNTLRAVVVDIPMEAHYGDEQSNLKISGILGEFLLKHARNFVKRIFYNYYLRDMSLSSLELPLGLLLVVFGVLYGGYHWMGSLEEGIPTPAGTVMLSALPILLGMQFILAFIGHDISSVPSSPLRQHKIFLARARSPEKNTQ</sequence>
<dbReference type="Proteomes" id="UP001281217">
    <property type="component" value="Unassembled WGS sequence"/>
</dbReference>
<keyword evidence="1" id="KW-1133">Transmembrane helix</keyword>
<evidence type="ECO:0000256" key="1">
    <source>
        <dbReference type="SAM" id="Phobius"/>
    </source>
</evidence>
<feature type="transmembrane region" description="Helical" evidence="1">
    <location>
        <begin position="294"/>
        <end position="314"/>
    </location>
</feature>
<evidence type="ECO:0000259" key="2">
    <source>
        <dbReference type="Pfam" id="PF00535"/>
    </source>
</evidence>
<dbReference type="EMBL" id="JAVRDO010000008">
    <property type="protein sequence ID" value="MDX9688390.1"/>
    <property type="molecule type" value="Genomic_DNA"/>
</dbReference>
<reference evidence="4" key="1">
    <citation type="submission" date="2023-07" db="EMBL/GenBank/DDBJ databases">
        <authorList>
            <person name="de Witt J."/>
        </authorList>
    </citation>
    <scope>NUCLEOTIDE SEQUENCE [LARGE SCALE GENOMIC DNA]</scope>
    <source>
        <strain evidence="4">FZJ</strain>
    </source>
</reference>
<keyword evidence="1" id="KW-0472">Membrane</keyword>
<dbReference type="SUPFAM" id="SSF53448">
    <property type="entry name" value="Nucleotide-diphospho-sugar transferases"/>
    <property type="match status" value="1"/>
</dbReference>
<dbReference type="Gene3D" id="3.90.550.10">
    <property type="entry name" value="Spore Coat Polysaccharide Biosynthesis Protein SpsA, Chain A"/>
    <property type="match status" value="1"/>
</dbReference>
<dbReference type="InterPro" id="IPR029044">
    <property type="entry name" value="Nucleotide-diphossugar_trans"/>
</dbReference>
<evidence type="ECO:0000313" key="4">
    <source>
        <dbReference type="Proteomes" id="UP001281217"/>
    </source>
</evidence>
<feature type="transmembrane region" description="Helical" evidence="1">
    <location>
        <begin position="263"/>
        <end position="282"/>
    </location>
</feature>
<dbReference type="PANTHER" id="PTHR48090:SF7">
    <property type="entry name" value="RFBJ PROTEIN"/>
    <property type="match status" value="1"/>
</dbReference>
<dbReference type="InterPro" id="IPR001173">
    <property type="entry name" value="Glyco_trans_2-like"/>
</dbReference>
<dbReference type="Pfam" id="PF00535">
    <property type="entry name" value="Glycos_transf_2"/>
    <property type="match status" value="1"/>
</dbReference>
<dbReference type="InterPro" id="IPR050256">
    <property type="entry name" value="Glycosyltransferase_2"/>
</dbReference>
<keyword evidence="4" id="KW-1185">Reference proteome</keyword>
<evidence type="ECO:0000313" key="3">
    <source>
        <dbReference type="EMBL" id="MDX9688390.1"/>
    </source>
</evidence>
<name>A0ABU5C029_9GAMM</name>